<evidence type="ECO:0000256" key="3">
    <source>
        <dbReference type="ARBA" id="ARBA00023274"/>
    </source>
</evidence>
<evidence type="ECO:0000256" key="4">
    <source>
        <dbReference type="ARBA" id="ARBA00035204"/>
    </source>
</evidence>
<keyword evidence="2" id="KW-0689">Ribosomal protein</keyword>
<evidence type="ECO:0000313" key="13">
    <source>
        <dbReference type="EMBL" id="CAF4555875.1"/>
    </source>
</evidence>
<keyword evidence="3" id="KW-0687">Ribonucleoprotein</keyword>
<comment type="similarity">
    <text evidence="1">Belongs to the universal ribosomal protein uL29 family.</text>
</comment>
<dbReference type="AlphaFoldDB" id="A0A817VXS9"/>
<gene>
    <name evidence="10" type="ORF">FME351_LOCUS17008</name>
    <name evidence="9" type="ORF">GRG538_LOCUS5464</name>
    <name evidence="11" type="ORF">HFQ381_LOCUS14120</name>
    <name evidence="7" type="ORF">LUA448_LOCUS5742</name>
    <name evidence="13" type="ORF">QYT958_LOCUS8643</name>
    <name evidence="8" type="ORF">TIS948_LOCUS17956</name>
    <name evidence="12" type="ORF">TSG867_LOCUS16494</name>
</gene>
<evidence type="ECO:0000313" key="10">
    <source>
        <dbReference type="EMBL" id="CAF3504857.1"/>
    </source>
</evidence>
<evidence type="ECO:0000313" key="7">
    <source>
        <dbReference type="EMBL" id="CAF3267096.1"/>
    </source>
</evidence>
<sequence length="133" mass="15584">MHIGKVWTTLCILFGLMAQVTCCQIRGKSPNDLDIILKNLHEELNSLNIGRKDSNKIENIRESIAHVHIVQNQTIKENLREFYHGEKYKPKDLRRKQTRAMRRSLTPKEESISLAKTQKKKRTFPKRTFAVKD</sequence>
<dbReference type="EMBL" id="CAJNXB010003100">
    <property type="protein sequence ID" value="CAF3296419.1"/>
    <property type="molecule type" value="Genomic_DNA"/>
</dbReference>
<evidence type="ECO:0000313" key="11">
    <source>
        <dbReference type="EMBL" id="CAF4310187.1"/>
    </source>
</evidence>
<dbReference type="PANTHER" id="PTHR45722">
    <property type="entry name" value="60S RIBOSOMAL PROTEIN L35"/>
    <property type="match status" value="1"/>
</dbReference>
<reference evidence="9" key="1">
    <citation type="submission" date="2021-02" db="EMBL/GenBank/DDBJ databases">
        <authorList>
            <person name="Nowell W R."/>
        </authorList>
    </citation>
    <scope>NUCLEOTIDE SEQUENCE</scope>
</reference>
<dbReference type="InterPro" id="IPR045059">
    <property type="entry name" value="Ribosomal_uL29_euk"/>
</dbReference>
<organism evidence="9 14">
    <name type="scientific">Rotaria socialis</name>
    <dbReference type="NCBI Taxonomy" id="392032"/>
    <lineage>
        <taxon>Eukaryota</taxon>
        <taxon>Metazoa</taxon>
        <taxon>Spiralia</taxon>
        <taxon>Gnathifera</taxon>
        <taxon>Rotifera</taxon>
        <taxon>Eurotatoria</taxon>
        <taxon>Bdelloidea</taxon>
        <taxon>Philodinida</taxon>
        <taxon>Philodinidae</taxon>
        <taxon>Rotaria</taxon>
    </lineage>
</organism>
<dbReference type="EMBL" id="CAJOBR010000874">
    <property type="protein sequence ID" value="CAF4555875.1"/>
    <property type="molecule type" value="Genomic_DNA"/>
</dbReference>
<evidence type="ECO:0000256" key="5">
    <source>
        <dbReference type="SAM" id="MobiDB-lite"/>
    </source>
</evidence>
<feature type="signal peptide" evidence="6">
    <location>
        <begin position="1"/>
        <end position="22"/>
    </location>
</feature>
<feature type="region of interest" description="Disordered" evidence="5">
    <location>
        <begin position="94"/>
        <end position="133"/>
    </location>
</feature>
<dbReference type="Proteomes" id="UP000663872">
    <property type="component" value="Unassembled WGS sequence"/>
</dbReference>
<protein>
    <recommendedName>
        <fullName evidence="4">Large ribosomal subunit protein uL29</fullName>
    </recommendedName>
</protein>
<dbReference type="OrthoDB" id="528635at2759"/>
<dbReference type="Gene3D" id="1.10.287.310">
    <property type="match status" value="1"/>
</dbReference>
<evidence type="ECO:0000313" key="8">
    <source>
        <dbReference type="EMBL" id="CAF3296419.1"/>
    </source>
</evidence>
<dbReference type="Proteomes" id="UP000663825">
    <property type="component" value="Unassembled WGS sequence"/>
</dbReference>
<feature type="chain" id="PRO_5036414094" description="Large ribosomal subunit protein uL29" evidence="6">
    <location>
        <begin position="23"/>
        <end position="133"/>
    </location>
</feature>
<evidence type="ECO:0000256" key="1">
    <source>
        <dbReference type="ARBA" id="ARBA00009254"/>
    </source>
</evidence>
<accession>A0A817VXS9</accession>
<dbReference type="Proteomes" id="UP000663833">
    <property type="component" value="Unassembled WGS sequence"/>
</dbReference>
<dbReference type="Proteomes" id="UP000663848">
    <property type="component" value="Unassembled WGS sequence"/>
</dbReference>
<evidence type="ECO:0000313" key="9">
    <source>
        <dbReference type="EMBL" id="CAF3350336.1"/>
    </source>
</evidence>
<dbReference type="Proteomes" id="UP000663869">
    <property type="component" value="Unassembled WGS sequence"/>
</dbReference>
<dbReference type="EMBL" id="CAJNYT010000451">
    <property type="protein sequence ID" value="CAF3350336.1"/>
    <property type="molecule type" value="Genomic_DNA"/>
</dbReference>
<dbReference type="Proteomes" id="UP000663851">
    <property type="component" value="Unassembled WGS sequence"/>
</dbReference>
<dbReference type="GO" id="GO:0022625">
    <property type="term" value="C:cytosolic large ribosomal subunit"/>
    <property type="evidence" value="ECO:0007669"/>
    <property type="project" value="InterPro"/>
</dbReference>
<dbReference type="FunFam" id="6.10.250.3450:FF:000001">
    <property type="entry name" value="60S ribosomal protein L35"/>
    <property type="match status" value="1"/>
</dbReference>
<dbReference type="EMBL" id="CAJNYD010000507">
    <property type="protein sequence ID" value="CAF3267096.1"/>
    <property type="molecule type" value="Genomic_DNA"/>
</dbReference>
<dbReference type="GO" id="GO:0003735">
    <property type="term" value="F:structural constituent of ribosome"/>
    <property type="evidence" value="ECO:0007669"/>
    <property type="project" value="InterPro"/>
</dbReference>
<comment type="caution">
    <text evidence="9">The sequence shown here is derived from an EMBL/GenBank/DDBJ whole genome shotgun (WGS) entry which is preliminary data.</text>
</comment>
<dbReference type="EMBL" id="CAJNYU010002094">
    <property type="protein sequence ID" value="CAF3504857.1"/>
    <property type="molecule type" value="Genomic_DNA"/>
</dbReference>
<evidence type="ECO:0000313" key="12">
    <source>
        <dbReference type="EMBL" id="CAF4444842.1"/>
    </source>
</evidence>
<evidence type="ECO:0000256" key="2">
    <source>
        <dbReference type="ARBA" id="ARBA00022980"/>
    </source>
</evidence>
<dbReference type="GO" id="GO:0003729">
    <property type="term" value="F:mRNA binding"/>
    <property type="evidence" value="ECO:0007669"/>
    <property type="project" value="TreeGrafter"/>
</dbReference>
<dbReference type="EMBL" id="CAJOBQ010001008">
    <property type="protein sequence ID" value="CAF4444842.1"/>
    <property type="molecule type" value="Genomic_DNA"/>
</dbReference>
<keyword evidence="6" id="KW-0732">Signal</keyword>
<dbReference type="InterPro" id="IPR036049">
    <property type="entry name" value="Ribosomal_uL29_sf"/>
</dbReference>
<proteinExistence type="inferred from homology"/>
<evidence type="ECO:0000256" key="6">
    <source>
        <dbReference type="SAM" id="SignalP"/>
    </source>
</evidence>
<dbReference type="GO" id="GO:0006412">
    <property type="term" value="P:translation"/>
    <property type="evidence" value="ECO:0007669"/>
    <property type="project" value="InterPro"/>
</dbReference>
<dbReference type="GO" id="GO:0000463">
    <property type="term" value="P:maturation of LSU-rRNA from tricistronic rRNA transcript (SSU-rRNA, 5.8S rRNA, LSU-rRNA)"/>
    <property type="evidence" value="ECO:0007669"/>
    <property type="project" value="InterPro"/>
</dbReference>
<dbReference type="PANTHER" id="PTHR45722:SF2">
    <property type="entry name" value="LARGE RIBOSOMAL SUBUNIT PROTEIN UL29-RELATED"/>
    <property type="match status" value="1"/>
</dbReference>
<dbReference type="Proteomes" id="UP000663862">
    <property type="component" value="Unassembled WGS sequence"/>
</dbReference>
<dbReference type="Gene3D" id="6.10.250.3450">
    <property type="match status" value="1"/>
</dbReference>
<name>A0A817VXS9_9BILA</name>
<dbReference type="EMBL" id="CAJOBO010000912">
    <property type="protein sequence ID" value="CAF4310187.1"/>
    <property type="molecule type" value="Genomic_DNA"/>
</dbReference>
<evidence type="ECO:0000313" key="14">
    <source>
        <dbReference type="Proteomes" id="UP000663872"/>
    </source>
</evidence>